<dbReference type="GO" id="GO:0006813">
    <property type="term" value="P:potassium ion transport"/>
    <property type="evidence" value="ECO:0007669"/>
    <property type="project" value="InterPro"/>
</dbReference>
<accession>E4RNT0</accession>
<dbReference type="Proteomes" id="UP000007434">
    <property type="component" value="Chromosome"/>
</dbReference>
<dbReference type="PIRSF" id="PIRSF005028">
    <property type="entry name" value="KhtT"/>
    <property type="match status" value="1"/>
</dbReference>
<dbReference type="SUPFAM" id="SSF116726">
    <property type="entry name" value="TrkA C-terminal domain-like"/>
    <property type="match status" value="1"/>
</dbReference>
<dbReference type="Pfam" id="PF25991">
    <property type="entry name" value="KhtT_N"/>
    <property type="match status" value="1"/>
</dbReference>
<proteinExistence type="predicted"/>
<dbReference type="Gene3D" id="3.30.70.1450">
    <property type="entry name" value="Regulator of K+ conductance, C-terminal domain"/>
    <property type="match status" value="1"/>
</dbReference>
<dbReference type="InterPro" id="IPR058776">
    <property type="entry name" value="KhtT-like_N"/>
</dbReference>
<evidence type="ECO:0000259" key="1">
    <source>
        <dbReference type="PROSITE" id="PS51202"/>
    </source>
</evidence>
<dbReference type="eggNOG" id="COG0490">
    <property type="taxonomic scope" value="Bacteria"/>
</dbReference>
<dbReference type="PANTHER" id="PTHR43833">
    <property type="entry name" value="POTASSIUM CHANNEL PROTEIN 2-RELATED-RELATED"/>
    <property type="match status" value="1"/>
</dbReference>
<feature type="domain" description="RCK C-terminal" evidence="1">
    <location>
        <begin position="75"/>
        <end position="159"/>
    </location>
</feature>
<dbReference type="InterPro" id="IPR026278">
    <property type="entry name" value="KhtT"/>
</dbReference>
<dbReference type="STRING" id="656519.Halsa_0281"/>
<dbReference type="AlphaFoldDB" id="E4RNT0"/>
<organism evidence="2 3">
    <name type="scientific">Halanaerobium hydrogeniformans</name>
    <name type="common">Halanaerobium sp. (strain sapolanicus)</name>
    <dbReference type="NCBI Taxonomy" id="656519"/>
    <lineage>
        <taxon>Bacteria</taxon>
        <taxon>Bacillati</taxon>
        <taxon>Bacillota</taxon>
        <taxon>Clostridia</taxon>
        <taxon>Halanaerobiales</taxon>
        <taxon>Halanaerobiaceae</taxon>
        <taxon>Halanaerobium</taxon>
    </lineage>
</organism>
<reference evidence="2 3" key="2">
    <citation type="journal article" date="2011" name="J. Bacteriol.">
        <title>Complete Genome Sequence of the Haloalkaliphilic, Hydrogen Producing Halanaerobium hydrogenoformans.</title>
        <authorList>
            <person name="Brown S.D."/>
            <person name="Begemann M.B."/>
            <person name="Mormile M.R."/>
            <person name="Wall J.D."/>
            <person name="Han C.S."/>
            <person name="Goodwin L.A."/>
            <person name="Pitluck S."/>
            <person name="Land M.L."/>
            <person name="Hauser L.J."/>
            <person name="Elias D.A."/>
        </authorList>
    </citation>
    <scope>NUCLEOTIDE SEQUENCE [LARGE SCALE GENOMIC DNA]</scope>
    <source>
        <strain evidence="3">sapolanicus</strain>
    </source>
</reference>
<dbReference type="InterPro" id="IPR006037">
    <property type="entry name" value="RCK_C"/>
</dbReference>
<sequence>MNIRHSEIPRVGHKYTISTKNGSQLVLIFYRSGKREFYFNKAKGDEPELALTINDEEARILGALLLGVDYEADKSSIDSNISDNIVVEWIDLSPNSKFANKSIIDSEIRSETGVTIIGIKRGDKVHGSPNITEKLRPNDKLMVTGTEEDIKEFEKICEGE</sequence>
<keyword evidence="3" id="KW-1185">Reference proteome</keyword>
<dbReference type="InterPro" id="IPR050721">
    <property type="entry name" value="Trk_Ktr_HKT_K-transport"/>
</dbReference>
<dbReference type="OrthoDB" id="226679at2"/>
<evidence type="ECO:0000313" key="3">
    <source>
        <dbReference type="Proteomes" id="UP000007434"/>
    </source>
</evidence>
<dbReference type="PANTHER" id="PTHR43833:SF9">
    <property type="entry name" value="POTASSIUM CHANNEL PROTEIN YUGO-RELATED"/>
    <property type="match status" value="1"/>
</dbReference>
<protein>
    <submittedName>
        <fullName evidence="2">TrkA-C domain protein</fullName>
    </submittedName>
</protein>
<dbReference type="RefSeq" id="WP_013404864.1">
    <property type="nucleotide sequence ID" value="NC_014654.1"/>
</dbReference>
<dbReference type="PROSITE" id="PS51202">
    <property type="entry name" value="RCK_C"/>
    <property type="match status" value="1"/>
</dbReference>
<gene>
    <name evidence="2" type="ordered locus">Halsa_0281</name>
</gene>
<name>E4RNT0_HALHG</name>
<reference evidence="2 3" key="1">
    <citation type="submission" date="2010-11" db="EMBL/GenBank/DDBJ databases">
        <title>Complete sequence of Halanaerobium sp. sapolanicus.</title>
        <authorList>
            <consortium name="US DOE Joint Genome Institute"/>
            <person name="Lucas S."/>
            <person name="Copeland A."/>
            <person name="Lapidus A."/>
            <person name="Cheng J.-F."/>
            <person name="Bruce D."/>
            <person name="Goodwin L."/>
            <person name="Pitluck S."/>
            <person name="Davenport K."/>
            <person name="Detter J.C."/>
            <person name="Han C."/>
            <person name="Tapia R."/>
            <person name="Land M."/>
            <person name="Hauser L."/>
            <person name="Jeffries C."/>
            <person name="Kyrpides N."/>
            <person name="Ivanova N."/>
            <person name="Mikhailova N."/>
            <person name="Begemann M.B."/>
            <person name="Mormile M.R."/>
            <person name="Wall J.D."/>
            <person name="Elias D.A."/>
            <person name="Woyke T."/>
        </authorList>
    </citation>
    <scope>NUCLEOTIDE SEQUENCE [LARGE SCALE GENOMIC DNA]</scope>
    <source>
        <strain evidence="3">sapolanicus</strain>
    </source>
</reference>
<evidence type="ECO:0000313" key="2">
    <source>
        <dbReference type="EMBL" id="ADQ13758.1"/>
    </source>
</evidence>
<dbReference type="Pfam" id="PF02080">
    <property type="entry name" value="TrkA_C"/>
    <property type="match status" value="1"/>
</dbReference>
<dbReference type="HOGENOM" id="CLU_116143_0_0_9"/>
<dbReference type="InterPro" id="IPR036721">
    <property type="entry name" value="RCK_C_sf"/>
</dbReference>
<dbReference type="EMBL" id="CP002304">
    <property type="protein sequence ID" value="ADQ13758.1"/>
    <property type="molecule type" value="Genomic_DNA"/>
</dbReference>
<dbReference type="GO" id="GO:0008324">
    <property type="term" value="F:monoatomic cation transmembrane transporter activity"/>
    <property type="evidence" value="ECO:0007669"/>
    <property type="project" value="InterPro"/>
</dbReference>
<dbReference type="KEGG" id="has:Halsa_0281"/>